<proteinExistence type="predicted"/>
<feature type="domain" description="Methyltransferase" evidence="1">
    <location>
        <begin position="64"/>
        <end position="154"/>
    </location>
</feature>
<dbReference type="Gene3D" id="3.40.50.150">
    <property type="entry name" value="Vaccinia Virus protein VP39"/>
    <property type="match status" value="1"/>
</dbReference>
<evidence type="ECO:0000259" key="1">
    <source>
        <dbReference type="Pfam" id="PF13649"/>
    </source>
</evidence>
<evidence type="ECO:0000313" key="3">
    <source>
        <dbReference type="Proteomes" id="UP000294257"/>
    </source>
</evidence>
<dbReference type="GO" id="GO:0032259">
    <property type="term" value="P:methylation"/>
    <property type="evidence" value="ECO:0007669"/>
    <property type="project" value="UniProtKB-KW"/>
</dbReference>
<dbReference type="SUPFAM" id="SSF53335">
    <property type="entry name" value="S-adenosyl-L-methionine-dependent methyltransferases"/>
    <property type="match status" value="1"/>
</dbReference>
<dbReference type="InterPro" id="IPR041698">
    <property type="entry name" value="Methyltransf_25"/>
</dbReference>
<dbReference type="Proteomes" id="UP000294257">
    <property type="component" value="Unassembled WGS sequence"/>
</dbReference>
<comment type="caution">
    <text evidence="2">The sequence shown here is derived from an EMBL/GenBank/DDBJ whole genome shotgun (WGS) entry which is preliminary data.</text>
</comment>
<protein>
    <submittedName>
        <fullName evidence="2">Methyltransferase family protein</fullName>
    </submittedName>
</protein>
<reference evidence="2 3" key="1">
    <citation type="submission" date="2019-02" db="EMBL/GenBank/DDBJ databases">
        <title>Genomic Encyclopedia of Type Strains, Phase IV (KMG-IV): sequencing the most valuable type-strain genomes for metagenomic binning, comparative biology and taxonomic classification.</title>
        <authorList>
            <person name="Goeker M."/>
        </authorList>
    </citation>
    <scope>NUCLEOTIDE SEQUENCE [LARGE SCALE GENOMIC DNA]</scope>
    <source>
        <strain evidence="2 3">DSM 101727</strain>
    </source>
</reference>
<name>A0A4Q7KL27_9PSEU</name>
<keyword evidence="2" id="KW-0489">Methyltransferase</keyword>
<dbReference type="CDD" id="cd02440">
    <property type="entry name" value="AdoMet_MTases"/>
    <property type="match status" value="1"/>
</dbReference>
<keyword evidence="3" id="KW-1185">Reference proteome</keyword>
<dbReference type="AlphaFoldDB" id="A0A4Q7KL27"/>
<dbReference type="InterPro" id="IPR029063">
    <property type="entry name" value="SAM-dependent_MTases_sf"/>
</dbReference>
<dbReference type="GO" id="GO:0008168">
    <property type="term" value="F:methyltransferase activity"/>
    <property type="evidence" value="ECO:0007669"/>
    <property type="project" value="UniProtKB-KW"/>
</dbReference>
<organism evidence="2 3">
    <name type="scientific">Herbihabitans rhizosphaerae</name>
    <dbReference type="NCBI Taxonomy" id="1872711"/>
    <lineage>
        <taxon>Bacteria</taxon>
        <taxon>Bacillati</taxon>
        <taxon>Actinomycetota</taxon>
        <taxon>Actinomycetes</taxon>
        <taxon>Pseudonocardiales</taxon>
        <taxon>Pseudonocardiaceae</taxon>
        <taxon>Herbihabitans</taxon>
    </lineage>
</organism>
<sequence>MTLDDDTRRMIAANQANWDQRTPIHVDSQFYGLDGTRDPNDWFADFEWDDLGDLAGKDLAHLQCHLGTETIVLAGRGAKATGLDISSESVSQARRIAEAAGVEIEYVRADVHDAVEVLGGQRFDIVYTGKGAICYLPDLPRWAGVVAGLLRPGGRVYVVEFHPLLNALGVVPPPDGSQDLLLRNDFLGGRGALERDATYTYTDGPPLADARVAYEWMHGIGEITTALVDAGLRIERLRESERLPWPRWSSMVPADGGWFRLPDGEPRIPLMYALLASKPS</sequence>
<keyword evidence="2" id="KW-0808">Transferase</keyword>
<evidence type="ECO:0000313" key="2">
    <source>
        <dbReference type="EMBL" id="RZS36924.1"/>
    </source>
</evidence>
<dbReference type="Pfam" id="PF13649">
    <property type="entry name" value="Methyltransf_25"/>
    <property type="match status" value="1"/>
</dbReference>
<dbReference type="EMBL" id="SGWQ01000006">
    <property type="protein sequence ID" value="RZS36924.1"/>
    <property type="molecule type" value="Genomic_DNA"/>
</dbReference>
<accession>A0A4Q7KL27</accession>
<dbReference type="RefSeq" id="WP_207222713.1">
    <property type="nucleotide sequence ID" value="NZ_SGWQ01000006.1"/>
</dbReference>
<gene>
    <name evidence="2" type="ORF">EV193_106158</name>
</gene>